<accession>A0A2K3LBG5</accession>
<protein>
    <submittedName>
        <fullName evidence="2">Uncharacterized protein</fullName>
    </submittedName>
</protein>
<evidence type="ECO:0000313" key="3">
    <source>
        <dbReference type="Proteomes" id="UP000236291"/>
    </source>
</evidence>
<feature type="non-terminal residue" evidence="2">
    <location>
        <position position="1"/>
    </location>
</feature>
<organism evidence="2 3">
    <name type="scientific">Trifolium pratense</name>
    <name type="common">Red clover</name>
    <dbReference type="NCBI Taxonomy" id="57577"/>
    <lineage>
        <taxon>Eukaryota</taxon>
        <taxon>Viridiplantae</taxon>
        <taxon>Streptophyta</taxon>
        <taxon>Embryophyta</taxon>
        <taxon>Tracheophyta</taxon>
        <taxon>Spermatophyta</taxon>
        <taxon>Magnoliopsida</taxon>
        <taxon>eudicotyledons</taxon>
        <taxon>Gunneridae</taxon>
        <taxon>Pentapetalae</taxon>
        <taxon>rosids</taxon>
        <taxon>fabids</taxon>
        <taxon>Fabales</taxon>
        <taxon>Fabaceae</taxon>
        <taxon>Papilionoideae</taxon>
        <taxon>50 kb inversion clade</taxon>
        <taxon>NPAAA clade</taxon>
        <taxon>Hologalegina</taxon>
        <taxon>IRL clade</taxon>
        <taxon>Trifolieae</taxon>
        <taxon>Trifolium</taxon>
    </lineage>
</organism>
<dbReference type="AlphaFoldDB" id="A0A2K3LBG5"/>
<comment type="caution">
    <text evidence="2">The sequence shown here is derived from an EMBL/GenBank/DDBJ whole genome shotgun (WGS) entry which is preliminary data.</text>
</comment>
<reference evidence="2 3" key="1">
    <citation type="journal article" date="2014" name="Am. J. Bot.">
        <title>Genome assembly and annotation for red clover (Trifolium pratense; Fabaceae).</title>
        <authorList>
            <person name="Istvanek J."/>
            <person name="Jaros M."/>
            <person name="Krenek A."/>
            <person name="Repkova J."/>
        </authorList>
    </citation>
    <scope>NUCLEOTIDE SEQUENCE [LARGE SCALE GENOMIC DNA]</scope>
    <source>
        <strain evidence="3">cv. Tatra</strain>
        <tissue evidence="2">Young leaves</tissue>
    </source>
</reference>
<feature type="region of interest" description="Disordered" evidence="1">
    <location>
        <begin position="1"/>
        <end position="26"/>
    </location>
</feature>
<dbReference type="EMBL" id="ASHM01029771">
    <property type="protein sequence ID" value="PNX75881.1"/>
    <property type="molecule type" value="Genomic_DNA"/>
</dbReference>
<evidence type="ECO:0000313" key="2">
    <source>
        <dbReference type="EMBL" id="PNX75881.1"/>
    </source>
</evidence>
<name>A0A2K3LBG5_TRIPR</name>
<reference evidence="2 3" key="2">
    <citation type="journal article" date="2017" name="Front. Plant Sci.">
        <title>Gene Classification and Mining of Molecular Markers Useful in Red Clover (Trifolium pratense) Breeding.</title>
        <authorList>
            <person name="Istvanek J."/>
            <person name="Dluhosova J."/>
            <person name="Dluhos P."/>
            <person name="Patkova L."/>
            <person name="Nedelnik J."/>
            <person name="Repkova J."/>
        </authorList>
    </citation>
    <scope>NUCLEOTIDE SEQUENCE [LARGE SCALE GENOMIC DNA]</scope>
    <source>
        <strain evidence="3">cv. Tatra</strain>
        <tissue evidence="2">Young leaves</tissue>
    </source>
</reference>
<proteinExistence type="predicted"/>
<sequence length="52" mass="5408">GVDNGPGRPGSGQKTPPDPVHGWSTAVHTDPFLRVGLDGSTGEVLQSIPIRF</sequence>
<dbReference type="Proteomes" id="UP000236291">
    <property type="component" value="Unassembled WGS sequence"/>
</dbReference>
<gene>
    <name evidence="2" type="ORF">L195_g031825</name>
</gene>
<evidence type="ECO:0000256" key="1">
    <source>
        <dbReference type="SAM" id="MobiDB-lite"/>
    </source>
</evidence>